<feature type="binding site" evidence="10">
    <location>
        <position position="77"/>
    </location>
    <ligand>
        <name>Na(+)</name>
        <dbReference type="ChEBI" id="CHEBI:29101"/>
        <note>structural</note>
    </ligand>
</feature>
<evidence type="ECO:0000313" key="11">
    <source>
        <dbReference type="EMBL" id="MSS19051.1"/>
    </source>
</evidence>
<keyword evidence="12" id="KW-1185">Reference proteome</keyword>
<dbReference type="Pfam" id="PF02537">
    <property type="entry name" value="CRCB"/>
    <property type="match status" value="1"/>
</dbReference>
<dbReference type="EMBL" id="VUMO01000001">
    <property type="protein sequence ID" value="MSS19051.1"/>
    <property type="molecule type" value="Genomic_DNA"/>
</dbReference>
<comment type="similarity">
    <text evidence="7 10">Belongs to the fluoride channel Fluc/FEX (TC 1.A.43) family.</text>
</comment>
<accession>A0A7X2NED0</accession>
<feature type="binding site" evidence="10">
    <location>
        <position position="74"/>
    </location>
    <ligand>
        <name>Na(+)</name>
        <dbReference type="ChEBI" id="CHEBI:29101"/>
        <note>structural</note>
    </ligand>
</feature>
<dbReference type="PANTHER" id="PTHR28259:SF1">
    <property type="entry name" value="FLUORIDE EXPORT PROTEIN 1-RELATED"/>
    <property type="match status" value="1"/>
</dbReference>
<evidence type="ECO:0000256" key="1">
    <source>
        <dbReference type="ARBA" id="ARBA00004651"/>
    </source>
</evidence>
<dbReference type="NCBIfam" id="TIGR00494">
    <property type="entry name" value="crcB"/>
    <property type="match status" value="1"/>
</dbReference>
<evidence type="ECO:0000256" key="3">
    <source>
        <dbReference type="ARBA" id="ARBA00022692"/>
    </source>
</evidence>
<dbReference type="PANTHER" id="PTHR28259">
    <property type="entry name" value="FLUORIDE EXPORT PROTEIN 1-RELATED"/>
    <property type="match status" value="1"/>
</dbReference>
<dbReference type="InterPro" id="IPR003691">
    <property type="entry name" value="FluC"/>
</dbReference>
<evidence type="ECO:0000256" key="4">
    <source>
        <dbReference type="ARBA" id="ARBA00022989"/>
    </source>
</evidence>
<dbReference type="GO" id="GO:0062054">
    <property type="term" value="F:fluoride channel activity"/>
    <property type="evidence" value="ECO:0007669"/>
    <property type="project" value="UniProtKB-UniRule"/>
</dbReference>
<feature type="transmembrane region" description="Helical" evidence="10">
    <location>
        <begin position="32"/>
        <end position="54"/>
    </location>
</feature>
<keyword evidence="10" id="KW-0915">Sodium</keyword>
<evidence type="ECO:0000256" key="5">
    <source>
        <dbReference type="ARBA" id="ARBA00023136"/>
    </source>
</evidence>
<feature type="transmembrane region" description="Helical" evidence="10">
    <location>
        <begin position="96"/>
        <end position="120"/>
    </location>
</feature>
<evidence type="ECO:0000256" key="6">
    <source>
        <dbReference type="ARBA" id="ARBA00023303"/>
    </source>
</evidence>
<evidence type="ECO:0000313" key="12">
    <source>
        <dbReference type="Proteomes" id="UP000461754"/>
    </source>
</evidence>
<dbReference type="GO" id="GO:0140114">
    <property type="term" value="P:cellular detoxification of fluoride"/>
    <property type="evidence" value="ECO:0007669"/>
    <property type="project" value="UniProtKB-UniRule"/>
</dbReference>
<evidence type="ECO:0000256" key="7">
    <source>
        <dbReference type="ARBA" id="ARBA00035120"/>
    </source>
</evidence>
<sequence length="121" mass="12771">MLNCVAVGIGGFFGSVARYLISQIRIKNGTVFPINTFIINVAGAFALGYVVAALLRGGNIDPRITLFLKVGVCGGFTTFSTFSLETHELMQTGHMTIAVVYAAASISFCVLAIFMGQAVAK</sequence>
<keyword evidence="10" id="KW-0406">Ion transport</keyword>
<comment type="function">
    <text evidence="9 10">Fluoride-specific ion channel. Important for reducing fluoride concentration in the cell, thus reducing its toxicity.</text>
</comment>
<protein>
    <recommendedName>
        <fullName evidence="10">Fluoride-specific ion channel FluC</fullName>
    </recommendedName>
</protein>
<proteinExistence type="inferred from homology"/>
<keyword evidence="5 10" id="KW-0472">Membrane</keyword>
<reference evidence="11 12" key="1">
    <citation type="submission" date="2019-08" db="EMBL/GenBank/DDBJ databases">
        <title>In-depth cultivation of the pig gut microbiome towards novel bacterial diversity and tailored functional studies.</title>
        <authorList>
            <person name="Wylensek D."/>
            <person name="Hitch T.C.A."/>
            <person name="Clavel T."/>
        </authorList>
    </citation>
    <scope>NUCLEOTIDE SEQUENCE [LARGE SCALE GENOMIC DNA]</scope>
    <source>
        <strain evidence="11 12">RF-744-FAT-4</strain>
    </source>
</reference>
<keyword evidence="4 10" id="KW-1133">Transmembrane helix</keyword>
<evidence type="ECO:0000256" key="9">
    <source>
        <dbReference type="ARBA" id="ARBA00049940"/>
    </source>
</evidence>
<evidence type="ECO:0000256" key="8">
    <source>
        <dbReference type="ARBA" id="ARBA00035585"/>
    </source>
</evidence>
<evidence type="ECO:0000256" key="10">
    <source>
        <dbReference type="HAMAP-Rule" id="MF_00454"/>
    </source>
</evidence>
<dbReference type="AlphaFoldDB" id="A0A7X2NED0"/>
<keyword evidence="10" id="KW-0813">Transport</keyword>
<keyword evidence="6 10" id="KW-0407">Ion channel</keyword>
<comment type="catalytic activity">
    <reaction evidence="8">
        <text>fluoride(in) = fluoride(out)</text>
        <dbReference type="Rhea" id="RHEA:76159"/>
        <dbReference type="ChEBI" id="CHEBI:17051"/>
    </reaction>
    <physiologicalReaction direction="left-to-right" evidence="8">
        <dbReference type="Rhea" id="RHEA:76160"/>
    </physiologicalReaction>
</comment>
<comment type="caution">
    <text evidence="11">The sequence shown here is derived from an EMBL/GenBank/DDBJ whole genome shotgun (WGS) entry which is preliminary data.</text>
</comment>
<dbReference type="GO" id="GO:0005886">
    <property type="term" value="C:plasma membrane"/>
    <property type="evidence" value="ECO:0007669"/>
    <property type="project" value="UniProtKB-SubCell"/>
</dbReference>
<dbReference type="Proteomes" id="UP000461754">
    <property type="component" value="Unassembled WGS sequence"/>
</dbReference>
<dbReference type="HAMAP" id="MF_00454">
    <property type="entry name" value="FluC"/>
    <property type="match status" value="1"/>
</dbReference>
<feature type="transmembrane region" description="Helical" evidence="10">
    <location>
        <begin position="66"/>
        <end position="84"/>
    </location>
</feature>
<keyword evidence="3 10" id="KW-0812">Transmembrane</keyword>
<name>A0A7X2NED0_9FIRM</name>
<dbReference type="RefSeq" id="WP_154575448.1">
    <property type="nucleotide sequence ID" value="NZ_VUMO01000001.1"/>
</dbReference>
<keyword evidence="2 10" id="KW-1003">Cell membrane</keyword>
<comment type="subcellular location">
    <subcellularLocation>
        <location evidence="1 10">Cell membrane</location>
        <topology evidence="1 10">Multi-pass membrane protein</topology>
    </subcellularLocation>
</comment>
<organism evidence="11 12">
    <name type="scientific">Pseudoramibacter porci</name>
    <dbReference type="NCBI Taxonomy" id="2606631"/>
    <lineage>
        <taxon>Bacteria</taxon>
        <taxon>Bacillati</taxon>
        <taxon>Bacillota</taxon>
        <taxon>Clostridia</taxon>
        <taxon>Eubacteriales</taxon>
        <taxon>Eubacteriaceae</taxon>
        <taxon>Pseudoramibacter</taxon>
    </lineage>
</organism>
<dbReference type="GO" id="GO:0046872">
    <property type="term" value="F:metal ion binding"/>
    <property type="evidence" value="ECO:0007669"/>
    <property type="project" value="UniProtKB-KW"/>
</dbReference>
<gene>
    <name evidence="10 11" type="primary">crcB</name>
    <name evidence="10" type="synonym">fluC</name>
    <name evidence="11" type="ORF">FYJ52_01290</name>
</gene>
<keyword evidence="10" id="KW-0479">Metal-binding</keyword>
<comment type="activity regulation">
    <text evidence="10">Na(+) is not transported, but it plays an essential structural role and its presence is essential for fluoride channel function.</text>
</comment>
<evidence type="ECO:0000256" key="2">
    <source>
        <dbReference type="ARBA" id="ARBA00022475"/>
    </source>
</evidence>